<keyword evidence="2" id="KW-1185">Reference proteome</keyword>
<gene>
    <name evidence="1" type="ORF">JHL16_34510</name>
</gene>
<evidence type="ECO:0000313" key="2">
    <source>
        <dbReference type="Proteomes" id="UP000616151"/>
    </source>
</evidence>
<comment type="caution">
    <text evidence="1">The sequence shown here is derived from an EMBL/GenBank/DDBJ whole genome shotgun (WGS) entry which is preliminary data.</text>
</comment>
<evidence type="ECO:0000313" key="1">
    <source>
        <dbReference type="EMBL" id="MBK1871530.1"/>
    </source>
</evidence>
<proteinExistence type="predicted"/>
<name>A0ACC5RG02_9HYPH</name>
<dbReference type="Proteomes" id="UP000616151">
    <property type="component" value="Unassembled WGS sequence"/>
</dbReference>
<reference evidence="1" key="1">
    <citation type="submission" date="2021-01" db="EMBL/GenBank/DDBJ databases">
        <authorList>
            <person name="Sun Q."/>
        </authorList>
    </citation>
    <scope>NUCLEOTIDE SEQUENCE</scope>
    <source>
        <strain evidence="1">YIM B02566</strain>
    </source>
</reference>
<accession>A0ACC5RG02</accession>
<dbReference type="EMBL" id="JAENHL010000008">
    <property type="protein sequence ID" value="MBK1871530.1"/>
    <property type="molecule type" value="Genomic_DNA"/>
</dbReference>
<organism evidence="1 2">
    <name type="scientific">Taklimakanibacter albus</name>
    <dbReference type="NCBI Taxonomy" id="2800327"/>
    <lineage>
        <taxon>Bacteria</taxon>
        <taxon>Pseudomonadati</taxon>
        <taxon>Pseudomonadota</taxon>
        <taxon>Alphaproteobacteria</taxon>
        <taxon>Hyphomicrobiales</taxon>
        <taxon>Aestuariivirgaceae</taxon>
        <taxon>Taklimakanibacter</taxon>
    </lineage>
</organism>
<sequence>MLNQRTALMFIFIVSLLTIIGAFIFQWMGYEPCPLCYMQRWAYYAAIPLSLIIAGIARSNAGIARWGLFLLALIFIANSVFGIYHSGAEWKFWPGPSTCGGALGDGLPTLTNEPVVRCDEAAIRILGLSLAGWNAVICALLAVVALKGASRKV</sequence>
<protein>
    <submittedName>
        <fullName evidence="1">Disulfide bond formation protein B</fullName>
    </submittedName>
</protein>